<dbReference type="InterPro" id="IPR004358">
    <property type="entry name" value="Sig_transdc_His_kin-like_C"/>
</dbReference>
<evidence type="ECO:0000256" key="12">
    <source>
        <dbReference type="ARBA" id="ARBA00023136"/>
    </source>
</evidence>
<dbReference type="SMART" id="SM00387">
    <property type="entry name" value="HATPase_c"/>
    <property type="match status" value="1"/>
</dbReference>
<dbReference type="FunFam" id="3.30.565.10:FF:000023">
    <property type="entry name" value="PAS domain-containing sensor histidine kinase"/>
    <property type="match status" value="1"/>
</dbReference>
<dbReference type="EC" id="2.7.13.3" evidence="4"/>
<dbReference type="SMART" id="SM00388">
    <property type="entry name" value="HisKA"/>
    <property type="match status" value="1"/>
</dbReference>
<evidence type="ECO:0000256" key="4">
    <source>
        <dbReference type="ARBA" id="ARBA00012438"/>
    </source>
</evidence>
<keyword evidence="14" id="KW-1185">Reference proteome</keyword>
<sequence length="571" mass="65424">MVIKVKKKLVLYNLGILIVTLIMITVLFIKIEDYEYRQNVEQQLEESSRIVSNVIDANKNKDIDRVLKDIFKNSNMRITYINKNGVVLYDNEIDAKKLDNHNKRVEVISARKNGYGTSIRFSNSLKNNIIYYAKVRKDNTVIRTAIELSSVERFEQRYLKFYIYVIGLSVAAAIFLSFKLSYVILNPIRDLQNTSSRIARGELETRVNVDTKDEIGQLGKTFNNMASRLQDTIKESIEKQKKLEAILESMDSGVIAVDKKHKIIMINPYAEKIFGIDKNIIGLNLMDCIRNYEFEDIFNKRTDGYAEIKTSWPKERNLRIKTADIINGYECIGTVAVVQDITDIRKLENMRTQFVANVSHELKTPLTSIKGFSETLRYVDDQKQKGEFLDIIDDEVDRLTRLISDILTLSDIEIRQSFKKEEVNVNIIINAVYELLKKSAKVKNIDIKLEGDMVPNLIGDNDKFKQMIINLVDNAIKYTEKGGEVVVSKKCIEDKLVISIKDSGVGIPENHLERIFERFYRVDKARSRANGGTGLGLAIVKHIVMNFNGNINIESKVNVGSKFIITIPYKS</sequence>
<evidence type="ECO:0000256" key="1">
    <source>
        <dbReference type="ARBA" id="ARBA00000085"/>
    </source>
</evidence>
<keyword evidence="6" id="KW-0597">Phosphoprotein</keyword>
<dbReference type="InterPro" id="IPR005467">
    <property type="entry name" value="His_kinase_dom"/>
</dbReference>
<dbReference type="PROSITE" id="PS50109">
    <property type="entry name" value="HIS_KIN"/>
    <property type="match status" value="1"/>
</dbReference>
<dbReference type="Gene3D" id="3.30.450.20">
    <property type="entry name" value="PAS domain"/>
    <property type="match status" value="1"/>
</dbReference>
<evidence type="ECO:0000256" key="3">
    <source>
        <dbReference type="ARBA" id="ARBA00004314"/>
    </source>
</evidence>
<evidence type="ECO:0000256" key="5">
    <source>
        <dbReference type="ARBA" id="ARBA00022475"/>
    </source>
</evidence>
<dbReference type="Pfam" id="PF00512">
    <property type="entry name" value="HisKA"/>
    <property type="match status" value="1"/>
</dbReference>
<dbReference type="PRINTS" id="PR00344">
    <property type="entry name" value="BCTRLSENSOR"/>
</dbReference>
<dbReference type="InterPro" id="IPR003661">
    <property type="entry name" value="HisK_dim/P_dom"/>
</dbReference>
<dbReference type="GO" id="GO:0045121">
    <property type="term" value="C:membrane raft"/>
    <property type="evidence" value="ECO:0007669"/>
    <property type="project" value="UniProtKB-SubCell"/>
</dbReference>
<keyword evidence="12" id="KW-0472">Membrane</keyword>
<dbReference type="GO" id="GO:0005886">
    <property type="term" value="C:plasma membrane"/>
    <property type="evidence" value="ECO:0007669"/>
    <property type="project" value="UniProtKB-SubCell"/>
</dbReference>
<dbReference type="InterPro" id="IPR036890">
    <property type="entry name" value="HATPase_C_sf"/>
</dbReference>
<dbReference type="FunFam" id="1.10.287.130:FF:000001">
    <property type="entry name" value="Two-component sensor histidine kinase"/>
    <property type="match status" value="1"/>
</dbReference>
<keyword evidence="5" id="KW-1003">Cell membrane</keyword>
<organism evidence="13 14">
    <name type="scientific">Clostridium felsineum</name>
    <dbReference type="NCBI Taxonomy" id="36839"/>
    <lineage>
        <taxon>Bacteria</taxon>
        <taxon>Bacillati</taxon>
        <taxon>Bacillota</taxon>
        <taxon>Clostridia</taxon>
        <taxon>Eubacteriales</taxon>
        <taxon>Clostridiaceae</taxon>
        <taxon>Clostridium</taxon>
    </lineage>
</organism>
<dbReference type="InterPro" id="IPR035965">
    <property type="entry name" value="PAS-like_dom_sf"/>
</dbReference>
<dbReference type="InterPro" id="IPR003594">
    <property type="entry name" value="HATPase_dom"/>
</dbReference>
<dbReference type="SMART" id="SM00304">
    <property type="entry name" value="HAMP"/>
    <property type="match status" value="1"/>
</dbReference>
<dbReference type="PROSITE" id="PS50885">
    <property type="entry name" value="HAMP"/>
    <property type="match status" value="1"/>
</dbReference>
<evidence type="ECO:0000256" key="9">
    <source>
        <dbReference type="ARBA" id="ARBA00022777"/>
    </source>
</evidence>
<dbReference type="CDD" id="cd00075">
    <property type="entry name" value="HATPase"/>
    <property type="match status" value="1"/>
</dbReference>
<dbReference type="GO" id="GO:0004721">
    <property type="term" value="F:phosphoprotein phosphatase activity"/>
    <property type="evidence" value="ECO:0007669"/>
    <property type="project" value="TreeGrafter"/>
</dbReference>
<dbReference type="CDD" id="cd06225">
    <property type="entry name" value="HAMP"/>
    <property type="match status" value="1"/>
</dbReference>
<dbReference type="Pfam" id="PF13188">
    <property type="entry name" value="PAS_8"/>
    <property type="match status" value="1"/>
</dbReference>
<dbReference type="SUPFAM" id="SSF158472">
    <property type="entry name" value="HAMP domain-like"/>
    <property type="match status" value="1"/>
</dbReference>
<evidence type="ECO:0000256" key="7">
    <source>
        <dbReference type="ARBA" id="ARBA00022679"/>
    </source>
</evidence>
<dbReference type="Gene3D" id="3.30.565.10">
    <property type="entry name" value="Histidine kinase-like ATPase, C-terminal domain"/>
    <property type="match status" value="1"/>
</dbReference>
<gene>
    <name evidence="13" type="primary">rcsC_7</name>
    <name evidence="13" type="ORF">CROST_022790</name>
</gene>
<evidence type="ECO:0000313" key="13">
    <source>
        <dbReference type="EMBL" id="URZ11562.1"/>
    </source>
</evidence>
<dbReference type="Proteomes" id="UP000190951">
    <property type="component" value="Chromosome"/>
</dbReference>
<dbReference type="InterPro" id="IPR003660">
    <property type="entry name" value="HAMP_dom"/>
</dbReference>
<name>A0A1S8KZM2_9CLOT</name>
<dbReference type="NCBIfam" id="TIGR00229">
    <property type="entry name" value="sensory_box"/>
    <property type="match status" value="1"/>
</dbReference>
<dbReference type="InterPro" id="IPR036097">
    <property type="entry name" value="HisK_dim/P_sf"/>
</dbReference>
<evidence type="ECO:0000256" key="6">
    <source>
        <dbReference type="ARBA" id="ARBA00022553"/>
    </source>
</evidence>
<dbReference type="Pfam" id="PF00672">
    <property type="entry name" value="HAMP"/>
    <property type="match status" value="1"/>
</dbReference>
<dbReference type="NCBIfam" id="NF046044">
    <property type="entry name" value="PnpS"/>
    <property type="match status" value="1"/>
</dbReference>
<dbReference type="CDD" id="cd00082">
    <property type="entry name" value="HisKA"/>
    <property type="match status" value="1"/>
</dbReference>
<dbReference type="STRING" id="84029.CROST_35150"/>
<comment type="subcellular location">
    <subcellularLocation>
        <location evidence="2">Cell membrane</location>
    </subcellularLocation>
    <subcellularLocation>
        <location evidence="3">Membrane raft</location>
        <topology evidence="3">Multi-pass membrane protein</topology>
    </subcellularLocation>
</comment>
<proteinExistence type="predicted"/>
<dbReference type="PROSITE" id="PS50112">
    <property type="entry name" value="PAS"/>
    <property type="match status" value="1"/>
</dbReference>
<dbReference type="Gene3D" id="6.10.340.10">
    <property type="match status" value="1"/>
</dbReference>
<dbReference type="CDD" id="cd00130">
    <property type="entry name" value="PAS"/>
    <property type="match status" value="1"/>
</dbReference>
<keyword evidence="7 13" id="KW-0808">Transferase</keyword>
<evidence type="ECO:0000256" key="10">
    <source>
        <dbReference type="ARBA" id="ARBA00022840"/>
    </source>
</evidence>
<dbReference type="KEGG" id="crw:CROST_022790"/>
<comment type="catalytic activity">
    <reaction evidence="1">
        <text>ATP + protein L-histidine = ADP + protein N-phospho-L-histidine.</text>
        <dbReference type="EC" id="2.7.13.3"/>
    </reaction>
</comment>
<dbReference type="Gene3D" id="1.10.287.130">
    <property type="match status" value="1"/>
</dbReference>
<dbReference type="GO" id="GO:0005524">
    <property type="term" value="F:ATP binding"/>
    <property type="evidence" value="ECO:0007669"/>
    <property type="project" value="UniProtKB-KW"/>
</dbReference>
<reference evidence="13 14" key="1">
    <citation type="submission" date="2022-04" db="EMBL/GenBank/DDBJ databases">
        <title>Genome sequence of C. roseum typestrain.</title>
        <authorList>
            <person name="Poehlein A."/>
            <person name="Schoch T."/>
            <person name="Duerre P."/>
            <person name="Daniel R."/>
        </authorList>
    </citation>
    <scope>NUCLEOTIDE SEQUENCE [LARGE SCALE GENOMIC DNA]</scope>
    <source>
        <strain evidence="13 14">DSM 7320</strain>
    </source>
</reference>
<dbReference type="SUPFAM" id="SSF55874">
    <property type="entry name" value="ATPase domain of HSP90 chaperone/DNA topoisomerase II/histidine kinase"/>
    <property type="match status" value="1"/>
</dbReference>
<evidence type="ECO:0000313" key="14">
    <source>
        <dbReference type="Proteomes" id="UP000190951"/>
    </source>
</evidence>
<keyword evidence="8" id="KW-0547">Nucleotide-binding</keyword>
<dbReference type="GO" id="GO:0016036">
    <property type="term" value="P:cellular response to phosphate starvation"/>
    <property type="evidence" value="ECO:0007669"/>
    <property type="project" value="TreeGrafter"/>
</dbReference>
<dbReference type="PANTHER" id="PTHR45453:SF1">
    <property type="entry name" value="PHOSPHATE REGULON SENSOR PROTEIN PHOR"/>
    <property type="match status" value="1"/>
</dbReference>
<dbReference type="InterPro" id="IPR000014">
    <property type="entry name" value="PAS"/>
</dbReference>
<evidence type="ECO:0000256" key="2">
    <source>
        <dbReference type="ARBA" id="ARBA00004236"/>
    </source>
</evidence>
<keyword evidence="10" id="KW-0067">ATP-binding</keyword>
<accession>A0A1S8KZM2</accession>
<dbReference type="Pfam" id="PF02518">
    <property type="entry name" value="HATPase_c"/>
    <property type="match status" value="1"/>
</dbReference>
<dbReference type="SMART" id="SM00091">
    <property type="entry name" value="PAS"/>
    <property type="match status" value="1"/>
</dbReference>
<keyword evidence="11" id="KW-0902">Two-component regulatory system</keyword>
<evidence type="ECO:0000256" key="8">
    <source>
        <dbReference type="ARBA" id="ARBA00022741"/>
    </source>
</evidence>
<dbReference type="EMBL" id="CP096983">
    <property type="protein sequence ID" value="URZ11562.1"/>
    <property type="molecule type" value="Genomic_DNA"/>
</dbReference>
<dbReference type="SUPFAM" id="SSF55785">
    <property type="entry name" value="PYP-like sensor domain (PAS domain)"/>
    <property type="match status" value="1"/>
</dbReference>
<dbReference type="SUPFAM" id="SSF47384">
    <property type="entry name" value="Homodimeric domain of signal transducing histidine kinase"/>
    <property type="match status" value="1"/>
</dbReference>
<dbReference type="InterPro" id="IPR050351">
    <property type="entry name" value="BphY/WalK/GraS-like"/>
</dbReference>
<dbReference type="GO" id="GO:0000155">
    <property type="term" value="F:phosphorelay sensor kinase activity"/>
    <property type="evidence" value="ECO:0007669"/>
    <property type="project" value="InterPro"/>
</dbReference>
<dbReference type="PANTHER" id="PTHR45453">
    <property type="entry name" value="PHOSPHATE REGULON SENSOR PROTEIN PHOR"/>
    <property type="match status" value="1"/>
</dbReference>
<protein>
    <recommendedName>
        <fullName evidence="4">histidine kinase</fullName>
        <ecNumber evidence="4">2.7.13.3</ecNumber>
    </recommendedName>
</protein>
<evidence type="ECO:0000256" key="11">
    <source>
        <dbReference type="ARBA" id="ARBA00023012"/>
    </source>
</evidence>
<keyword evidence="9 13" id="KW-0418">Kinase</keyword>
<dbReference type="AlphaFoldDB" id="A0A1S8KZM2"/>